<dbReference type="AlphaFoldDB" id="A0A286GD32"/>
<dbReference type="InterPro" id="IPR006015">
    <property type="entry name" value="Universal_stress_UspA"/>
</dbReference>
<protein>
    <submittedName>
        <fullName evidence="3">Nucleotide-binding universal stress protein, UspA family</fullName>
    </submittedName>
</protein>
<organism evidence="3 4">
    <name type="scientific">Spirosoma fluviale</name>
    <dbReference type="NCBI Taxonomy" id="1597977"/>
    <lineage>
        <taxon>Bacteria</taxon>
        <taxon>Pseudomonadati</taxon>
        <taxon>Bacteroidota</taxon>
        <taxon>Cytophagia</taxon>
        <taxon>Cytophagales</taxon>
        <taxon>Cytophagaceae</taxon>
        <taxon>Spirosoma</taxon>
    </lineage>
</organism>
<evidence type="ECO:0000313" key="3">
    <source>
        <dbReference type="EMBL" id="SOD93411.1"/>
    </source>
</evidence>
<comment type="similarity">
    <text evidence="1">Belongs to the universal stress protein A family.</text>
</comment>
<evidence type="ECO:0000256" key="1">
    <source>
        <dbReference type="ARBA" id="ARBA00008791"/>
    </source>
</evidence>
<dbReference type="PANTHER" id="PTHR46268:SF22">
    <property type="entry name" value="SENSOR PROTEIN KDPD-RELATED"/>
    <property type="match status" value="1"/>
</dbReference>
<evidence type="ECO:0000313" key="4">
    <source>
        <dbReference type="Proteomes" id="UP000219452"/>
    </source>
</evidence>
<dbReference type="Pfam" id="PF00582">
    <property type="entry name" value="Usp"/>
    <property type="match status" value="1"/>
</dbReference>
<name>A0A286GD32_9BACT</name>
<keyword evidence="4" id="KW-1185">Reference proteome</keyword>
<dbReference type="PANTHER" id="PTHR46268">
    <property type="entry name" value="STRESS RESPONSE PROTEIN NHAX"/>
    <property type="match status" value="1"/>
</dbReference>
<dbReference type="RefSeq" id="WP_097128470.1">
    <property type="nucleotide sequence ID" value="NZ_OCNH01000003.1"/>
</dbReference>
<reference evidence="4" key="1">
    <citation type="submission" date="2017-09" db="EMBL/GenBank/DDBJ databases">
        <authorList>
            <person name="Varghese N."/>
            <person name="Submissions S."/>
        </authorList>
    </citation>
    <scope>NUCLEOTIDE SEQUENCE [LARGE SCALE GENOMIC DNA]</scope>
    <source>
        <strain evidence="4">DSM 29961</strain>
    </source>
</reference>
<dbReference type="SUPFAM" id="SSF52402">
    <property type="entry name" value="Adenine nucleotide alpha hydrolases-like"/>
    <property type="match status" value="2"/>
</dbReference>
<gene>
    <name evidence="3" type="ORF">SAMN06269250_4487</name>
</gene>
<proteinExistence type="inferred from homology"/>
<feature type="domain" description="UspA" evidence="2">
    <location>
        <begin position="3"/>
        <end position="138"/>
    </location>
</feature>
<dbReference type="InterPro" id="IPR006016">
    <property type="entry name" value="UspA"/>
</dbReference>
<dbReference type="Gene3D" id="3.40.50.12370">
    <property type="match status" value="1"/>
</dbReference>
<evidence type="ECO:0000259" key="2">
    <source>
        <dbReference type="Pfam" id="PF00582"/>
    </source>
</evidence>
<dbReference type="PRINTS" id="PR01438">
    <property type="entry name" value="UNVRSLSTRESS"/>
</dbReference>
<dbReference type="OrthoDB" id="1522603at2"/>
<dbReference type="CDD" id="cd00293">
    <property type="entry name" value="USP-like"/>
    <property type="match status" value="1"/>
</dbReference>
<accession>A0A286GD32</accession>
<sequence>MYKILLLTDFSVASRHAIAYTQTLFADTAADFCLLNAFPLEPEVGFTGAFLIVEEREQAEKSLIALRHEVTQQPEPAYHTYRTVVVPGSPEASVDVMLHQEHFDLVVVGATGSGRSELLGSVATAITRTATTNVLVVPATFPIRPLERIVLSTDYRSVNDAESFGILADIANRKGAQLTLLTIDKSGTAGATDLTRQYVEQAFDSVSTDSYVIHDNNVLHGINAYLDAHTVDLLVLLPHHKGFFDVLRNNSVTRSVAYHPRVPLLTLYDAEPKKTATAEMPELDNLPFATYL</sequence>
<dbReference type="EMBL" id="OCNH01000003">
    <property type="protein sequence ID" value="SOD93411.1"/>
    <property type="molecule type" value="Genomic_DNA"/>
</dbReference>
<dbReference type="Proteomes" id="UP000219452">
    <property type="component" value="Unassembled WGS sequence"/>
</dbReference>